<accession>A0A3P6AH06</accession>
<organism evidence="1">
    <name type="scientific">Brassica oleracea</name>
    <name type="common">Wild cabbage</name>
    <dbReference type="NCBI Taxonomy" id="3712"/>
    <lineage>
        <taxon>Eukaryota</taxon>
        <taxon>Viridiplantae</taxon>
        <taxon>Streptophyta</taxon>
        <taxon>Embryophyta</taxon>
        <taxon>Tracheophyta</taxon>
        <taxon>Spermatophyta</taxon>
        <taxon>Magnoliopsida</taxon>
        <taxon>eudicotyledons</taxon>
        <taxon>Gunneridae</taxon>
        <taxon>Pentapetalae</taxon>
        <taxon>rosids</taxon>
        <taxon>malvids</taxon>
        <taxon>Brassicales</taxon>
        <taxon>Brassicaceae</taxon>
        <taxon>Brassiceae</taxon>
        <taxon>Brassica</taxon>
    </lineage>
</organism>
<name>A0A3P6AH06_BRAOL</name>
<gene>
    <name evidence="1" type="ORF">BOLC3T16644H</name>
</gene>
<proteinExistence type="predicted"/>
<protein>
    <submittedName>
        <fullName evidence="1">Uncharacterized protein</fullName>
    </submittedName>
</protein>
<dbReference type="EMBL" id="LR031872">
    <property type="protein sequence ID" value="VDC93056.1"/>
    <property type="molecule type" value="Genomic_DNA"/>
</dbReference>
<reference evidence="1" key="1">
    <citation type="submission" date="2018-11" db="EMBL/GenBank/DDBJ databases">
        <authorList>
            <consortium name="Genoscope - CEA"/>
            <person name="William W."/>
        </authorList>
    </citation>
    <scope>NUCLEOTIDE SEQUENCE</scope>
</reference>
<sequence>MQQRSESKTLPHSRERSTLCLVVPRSHFTSLALSLIPYTGTAIHSG</sequence>
<dbReference type="AlphaFoldDB" id="A0A3P6AH06"/>
<evidence type="ECO:0000313" key="1">
    <source>
        <dbReference type="EMBL" id="VDC93056.1"/>
    </source>
</evidence>